<accession>A0A242A7D6</accession>
<dbReference type="Gene3D" id="2.60.40.2850">
    <property type="match status" value="1"/>
</dbReference>
<sequence length="93" mass="10145">MKKKILISLLFGLMAVSTIVNVHALSTSKPSGGYWKYGVAGVGSISSYTHMSKTHSATVSKGSNSNFNKRSAGTEAYARLWVYSGCNFYYNTY</sequence>
<evidence type="ECO:0000313" key="3">
    <source>
        <dbReference type="Proteomes" id="UP000195043"/>
    </source>
</evidence>
<gene>
    <name evidence="2" type="ORF">A5886_001600</name>
</gene>
<evidence type="ECO:0000256" key="1">
    <source>
        <dbReference type="SAM" id="SignalP"/>
    </source>
</evidence>
<organism evidence="2 3">
    <name type="scientific">Candidatus Enterococcus testudinis</name>
    <dbReference type="NCBI Taxonomy" id="1834191"/>
    <lineage>
        <taxon>Bacteria</taxon>
        <taxon>Bacillati</taxon>
        <taxon>Bacillota</taxon>
        <taxon>Bacilli</taxon>
        <taxon>Lactobacillales</taxon>
        <taxon>Enterococcaceae</taxon>
        <taxon>Enterococcus</taxon>
    </lineage>
</organism>
<dbReference type="OrthoDB" id="2237454at2"/>
<feature type="signal peptide" evidence="1">
    <location>
        <begin position="1"/>
        <end position="24"/>
    </location>
</feature>
<dbReference type="AlphaFoldDB" id="A0A242A7D6"/>
<dbReference type="Pfam" id="PF09683">
    <property type="entry name" value="Lactococcin_972"/>
    <property type="match status" value="1"/>
</dbReference>
<feature type="chain" id="PRO_5012467283" description="Lactococcin 972 family bacteriocin" evidence="1">
    <location>
        <begin position="25"/>
        <end position="93"/>
    </location>
</feature>
<dbReference type="STRING" id="1834191.A5886_001600"/>
<dbReference type="InterPro" id="IPR006540">
    <property type="entry name" value="Lactococcin_972"/>
</dbReference>
<keyword evidence="1" id="KW-0732">Signal</keyword>
<name>A0A242A7D6_9ENTE</name>
<protein>
    <recommendedName>
        <fullName evidence="4">Lactococcin 972 family bacteriocin</fullName>
    </recommendedName>
</protein>
<dbReference type="RefSeq" id="WP_086274468.1">
    <property type="nucleotide sequence ID" value="NZ_NGKU01000001.1"/>
</dbReference>
<dbReference type="NCBIfam" id="TIGR01653">
    <property type="entry name" value="lactococcin_972"/>
    <property type="match status" value="1"/>
</dbReference>
<proteinExistence type="predicted"/>
<evidence type="ECO:0000313" key="2">
    <source>
        <dbReference type="EMBL" id="OTN76523.1"/>
    </source>
</evidence>
<reference evidence="2 3" key="1">
    <citation type="submission" date="2017-05" db="EMBL/GenBank/DDBJ databases">
        <title>The Genome Sequence of Enterococcus sp. 8G7_MSG3316.</title>
        <authorList>
            <consortium name="The Broad Institute Genomics Platform"/>
            <consortium name="The Broad Institute Genomic Center for Infectious Diseases"/>
            <person name="Earl A."/>
            <person name="Manson A."/>
            <person name="Schwartman J."/>
            <person name="Gilmore M."/>
            <person name="Abouelleil A."/>
            <person name="Cao P."/>
            <person name="Chapman S."/>
            <person name="Cusick C."/>
            <person name="Shea T."/>
            <person name="Young S."/>
            <person name="Neafsey D."/>
            <person name="Nusbaum C."/>
            <person name="Birren B."/>
        </authorList>
    </citation>
    <scope>NUCLEOTIDE SEQUENCE [LARGE SCALE GENOMIC DNA]</scope>
    <source>
        <strain evidence="2 3">8G7_MSG3316</strain>
    </source>
</reference>
<evidence type="ECO:0008006" key="4">
    <source>
        <dbReference type="Google" id="ProtNLM"/>
    </source>
</evidence>
<dbReference type="Proteomes" id="UP000195043">
    <property type="component" value="Unassembled WGS sequence"/>
</dbReference>
<dbReference type="EMBL" id="NGKU01000001">
    <property type="protein sequence ID" value="OTN76523.1"/>
    <property type="molecule type" value="Genomic_DNA"/>
</dbReference>
<comment type="caution">
    <text evidence="2">The sequence shown here is derived from an EMBL/GenBank/DDBJ whole genome shotgun (WGS) entry which is preliminary data.</text>
</comment>
<keyword evidence="3" id="KW-1185">Reference proteome</keyword>